<dbReference type="EMBL" id="JBHTAH010000001">
    <property type="protein sequence ID" value="MFC7068218.1"/>
    <property type="molecule type" value="Genomic_DNA"/>
</dbReference>
<comment type="similarity">
    <text evidence="5">In the C-terminal section; belongs to the DHPS family.</text>
</comment>
<dbReference type="GO" id="GO:0046872">
    <property type="term" value="F:metal ion binding"/>
    <property type="evidence" value="ECO:0007669"/>
    <property type="project" value="UniProtKB-KW"/>
</dbReference>
<comment type="catalytic activity">
    <reaction evidence="1">
        <text>(7,8-dihydropterin-6-yl)methyl diphosphate + 4-aminobenzoate = 7,8-dihydropteroate + diphosphate</text>
        <dbReference type="Rhea" id="RHEA:19949"/>
        <dbReference type="ChEBI" id="CHEBI:17836"/>
        <dbReference type="ChEBI" id="CHEBI:17839"/>
        <dbReference type="ChEBI" id="CHEBI:33019"/>
        <dbReference type="ChEBI" id="CHEBI:72950"/>
        <dbReference type="EC" id="2.5.1.15"/>
    </reaction>
</comment>
<dbReference type="EC" id="6.3.2.17" evidence="7"/>
<keyword evidence="15" id="KW-0511">Multifunctional enzyme</keyword>
<dbReference type="PROSITE" id="PS50972">
    <property type="entry name" value="PTERIN_BINDING"/>
    <property type="match status" value="1"/>
</dbReference>
<dbReference type="InterPro" id="IPR004101">
    <property type="entry name" value="Mur_ligase_C"/>
</dbReference>
<evidence type="ECO:0000256" key="19">
    <source>
        <dbReference type="ARBA" id="ARBA00068433"/>
    </source>
</evidence>
<dbReference type="InterPro" id="IPR006390">
    <property type="entry name" value="DHP_synth_dom"/>
</dbReference>
<organism evidence="21 22">
    <name type="scientific">Halobaculum lipolyticum</name>
    <dbReference type="NCBI Taxonomy" id="3032001"/>
    <lineage>
        <taxon>Archaea</taxon>
        <taxon>Methanobacteriati</taxon>
        <taxon>Methanobacteriota</taxon>
        <taxon>Stenosarchaea group</taxon>
        <taxon>Halobacteria</taxon>
        <taxon>Halobacteriales</taxon>
        <taxon>Haloferacaceae</taxon>
        <taxon>Halobaculum</taxon>
    </lineage>
</organism>
<comment type="pathway">
    <text evidence="3">Cofactor biosynthesis; tetrahydrofolate biosynthesis; 7,8-dihydrofolate from 2-amino-4-hydroxy-6-hydroxymethyl-7,8-dihydropteridine diphosphate and 4-aminobenzoate: step 1/2.</text>
</comment>
<reference evidence="21 22" key="1">
    <citation type="journal article" date="2019" name="Int. J. Syst. Evol. Microbiol.">
        <title>The Global Catalogue of Microorganisms (GCM) 10K type strain sequencing project: providing services to taxonomists for standard genome sequencing and annotation.</title>
        <authorList>
            <consortium name="The Broad Institute Genomics Platform"/>
            <consortium name="The Broad Institute Genome Sequencing Center for Infectious Disease"/>
            <person name="Wu L."/>
            <person name="Ma J."/>
        </authorList>
    </citation>
    <scope>NUCLEOTIDE SEQUENCE [LARGE SCALE GENOMIC DNA]</scope>
    <source>
        <strain evidence="21 22">DT31</strain>
    </source>
</reference>
<dbReference type="NCBIfam" id="TIGR01496">
    <property type="entry name" value="DHPS"/>
    <property type="match status" value="1"/>
</dbReference>
<dbReference type="Proteomes" id="UP001596461">
    <property type="component" value="Unassembled WGS sequence"/>
</dbReference>
<evidence type="ECO:0000256" key="10">
    <source>
        <dbReference type="ARBA" id="ARBA00022723"/>
    </source>
</evidence>
<dbReference type="PROSITE" id="PS01011">
    <property type="entry name" value="FOLYLPOLYGLU_SYNT_1"/>
    <property type="match status" value="1"/>
</dbReference>
<dbReference type="InterPro" id="IPR018109">
    <property type="entry name" value="Folylpolyglutamate_synth_CS"/>
</dbReference>
<dbReference type="GO" id="GO:0004326">
    <property type="term" value="F:tetrahydrofolylpolyglutamate synthase activity"/>
    <property type="evidence" value="ECO:0007669"/>
    <property type="project" value="UniProtKB-EC"/>
</dbReference>
<dbReference type="Pfam" id="PF08245">
    <property type="entry name" value="Mur_ligase_M"/>
    <property type="match status" value="1"/>
</dbReference>
<dbReference type="Pfam" id="PF02875">
    <property type="entry name" value="Mur_ligase_C"/>
    <property type="match status" value="1"/>
</dbReference>
<proteinExistence type="inferred from homology"/>
<evidence type="ECO:0000256" key="9">
    <source>
        <dbReference type="ARBA" id="ARBA00022679"/>
    </source>
</evidence>
<evidence type="ECO:0000256" key="11">
    <source>
        <dbReference type="ARBA" id="ARBA00022741"/>
    </source>
</evidence>
<dbReference type="InterPro" id="IPR045031">
    <property type="entry name" value="DHP_synth-like"/>
</dbReference>
<evidence type="ECO:0000256" key="6">
    <source>
        <dbReference type="ARBA" id="ARBA00012458"/>
    </source>
</evidence>
<dbReference type="GeneID" id="81126570"/>
<gene>
    <name evidence="21" type="primary">folP</name>
    <name evidence="21" type="ORF">ACFQL9_01065</name>
</gene>
<dbReference type="InterPro" id="IPR011005">
    <property type="entry name" value="Dihydropteroate_synth-like_sf"/>
</dbReference>
<evidence type="ECO:0000256" key="12">
    <source>
        <dbReference type="ARBA" id="ARBA00022840"/>
    </source>
</evidence>
<evidence type="ECO:0000256" key="17">
    <source>
        <dbReference type="ARBA" id="ARBA00057011"/>
    </source>
</evidence>
<keyword evidence="9 21" id="KW-0808">Transferase</keyword>
<comment type="pathway">
    <text evidence="4">Cofactor biosynthesis; tetrahydrofolylpolyglutamate biosynthesis.</text>
</comment>
<name>A0ABD5W5Q2_9EURY</name>
<comment type="similarity">
    <text evidence="18">In the N-terminal section; belongs to the folylpolyglutamate synthase family.</text>
</comment>
<dbReference type="SUPFAM" id="SSF53244">
    <property type="entry name" value="MurD-like peptide ligases, peptide-binding domain"/>
    <property type="match status" value="1"/>
</dbReference>
<dbReference type="EC" id="2.5.1.15" evidence="6"/>
<evidence type="ECO:0000256" key="8">
    <source>
        <dbReference type="ARBA" id="ARBA00022598"/>
    </source>
</evidence>
<comment type="cofactor">
    <cofactor evidence="2">
        <name>Mg(2+)</name>
        <dbReference type="ChEBI" id="CHEBI:18420"/>
    </cofactor>
</comment>
<evidence type="ECO:0000313" key="21">
    <source>
        <dbReference type="EMBL" id="MFC7068218.1"/>
    </source>
</evidence>
<dbReference type="NCBIfam" id="TIGR01499">
    <property type="entry name" value="folC"/>
    <property type="match status" value="1"/>
</dbReference>
<keyword evidence="14" id="KW-0289">Folate biosynthesis</keyword>
<dbReference type="PROSITE" id="PS01012">
    <property type="entry name" value="FOLYLPOLYGLU_SYNT_2"/>
    <property type="match status" value="1"/>
</dbReference>
<comment type="function">
    <text evidence="17">Can complement an H.volcanii mutant strain that is thymidine auxotroph because it lacks the two dihydrofolate reductase genes encoded by hdrA and hdrB.</text>
</comment>
<evidence type="ECO:0000259" key="20">
    <source>
        <dbReference type="PROSITE" id="PS50972"/>
    </source>
</evidence>
<dbReference type="PROSITE" id="PS00793">
    <property type="entry name" value="DHPS_2"/>
    <property type="match status" value="1"/>
</dbReference>
<evidence type="ECO:0000313" key="22">
    <source>
        <dbReference type="Proteomes" id="UP001596461"/>
    </source>
</evidence>
<dbReference type="Gene3D" id="3.90.190.20">
    <property type="entry name" value="Mur ligase, C-terminal domain"/>
    <property type="match status" value="1"/>
</dbReference>
<dbReference type="InterPro" id="IPR001645">
    <property type="entry name" value="Folylpolyglutamate_synth"/>
</dbReference>
<keyword evidence="13" id="KW-0460">Magnesium</keyword>
<evidence type="ECO:0000256" key="14">
    <source>
        <dbReference type="ARBA" id="ARBA00022909"/>
    </source>
</evidence>
<dbReference type="InterPro" id="IPR000489">
    <property type="entry name" value="Pterin-binding_dom"/>
</dbReference>
<dbReference type="InterPro" id="IPR036615">
    <property type="entry name" value="Mur_ligase_C_dom_sf"/>
</dbReference>
<dbReference type="InterPro" id="IPR013221">
    <property type="entry name" value="Mur_ligase_cen"/>
</dbReference>
<keyword evidence="8" id="KW-0436">Ligase</keyword>
<dbReference type="Gene3D" id="3.20.20.20">
    <property type="entry name" value="Dihydropteroate synthase-like"/>
    <property type="match status" value="1"/>
</dbReference>
<dbReference type="GO" id="GO:0004156">
    <property type="term" value="F:dihydropteroate synthase activity"/>
    <property type="evidence" value="ECO:0007669"/>
    <property type="project" value="UniProtKB-EC"/>
</dbReference>
<dbReference type="SUPFAM" id="SSF51717">
    <property type="entry name" value="Dihydropteroate synthetase-like"/>
    <property type="match status" value="1"/>
</dbReference>
<dbReference type="GO" id="GO:0046656">
    <property type="term" value="P:folic acid biosynthetic process"/>
    <property type="evidence" value="ECO:0007669"/>
    <property type="project" value="UniProtKB-KW"/>
</dbReference>
<dbReference type="FunFam" id="3.40.1190.10:FF:000011">
    <property type="entry name" value="Folylpolyglutamate synthase/dihydrofolate synthase"/>
    <property type="match status" value="1"/>
</dbReference>
<comment type="caution">
    <text evidence="21">The sequence shown here is derived from an EMBL/GenBank/DDBJ whole genome shotgun (WGS) entry which is preliminary data.</text>
</comment>
<dbReference type="PANTHER" id="PTHR20941">
    <property type="entry name" value="FOLATE SYNTHESIS PROTEINS"/>
    <property type="match status" value="1"/>
</dbReference>
<accession>A0ABD5W5Q2</accession>
<dbReference type="Gene3D" id="3.40.1190.10">
    <property type="entry name" value="Mur-like, catalytic domain"/>
    <property type="match status" value="1"/>
</dbReference>
<evidence type="ECO:0000256" key="18">
    <source>
        <dbReference type="ARBA" id="ARBA00060901"/>
    </source>
</evidence>
<keyword evidence="22" id="KW-1185">Reference proteome</keyword>
<evidence type="ECO:0000256" key="2">
    <source>
        <dbReference type="ARBA" id="ARBA00001946"/>
    </source>
</evidence>
<feature type="domain" description="Pterin-binding" evidence="20">
    <location>
        <begin position="568"/>
        <end position="818"/>
    </location>
</feature>
<keyword evidence="11" id="KW-0547">Nucleotide-binding</keyword>
<evidence type="ECO:0000256" key="7">
    <source>
        <dbReference type="ARBA" id="ARBA00013025"/>
    </source>
</evidence>
<keyword evidence="12" id="KW-0067">ATP-binding</keyword>
<dbReference type="InterPro" id="IPR036565">
    <property type="entry name" value="Mur-like_cat_sf"/>
</dbReference>
<evidence type="ECO:0000256" key="5">
    <source>
        <dbReference type="ARBA" id="ARBA00009951"/>
    </source>
</evidence>
<evidence type="ECO:0000256" key="13">
    <source>
        <dbReference type="ARBA" id="ARBA00022842"/>
    </source>
</evidence>
<dbReference type="GO" id="GO:0005524">
    <property type="term" value="F:ATP binding"/>
    <property type="evidence" value="ECO:0007669"/>
    <property type="project" value="UniProtKB-KW"/>
</dbReference>
<sequence length="836" mass="86356">MRYYEAANFLFDLRRFQVEPGTESVRDLLAHLGDPHEGIDFVQVAGTNGKGSVARMVESVLREDGRRVGLYTSPHFEHLRERVRVDGRTVPKSDVTEFVDAAKPWLVERAADGEPLTFFEVVTALALWRFDRADVDVAVLEVGMGGEFDATSVVDPVAACVTNVSLEHTAVLGDTVEEIARTKAKVAPAGGPLVTATDGAALETVREVADDAGSDVVSVSGPDGGPAPADADLSATYEGAVSPQESLVALVGDGWAVETRIPLLGAYQATNAGVAAALVRQLGVTDGATLARGLRNAHWPGRFEVMRTDPLVVLDGAHNPAACGTLAETLAEFDYDDLHLVFGAMHDKDHEAMAGALPAAATVHTCAPAISRAEDPEVLARVFERAGDADVRAAGSVADALAAAREAADADDCVLLTGSLFCVAEARTAWTRQVVPKAIDDRADARAALAAANVPESEVDATAAETVHETVATAVSETQATHLRREAARAGVACGVSGVGGGELAEAVLSGSRAAFADLTDALAERGHGLSGVAADLRRDLGLDGDADGGVGVAAGGSGGDYPWEDGTAVMGILNVTPDSFHDGGEFFDEADALDRAEALVEAGVDVIDVGGESTRPGADEVPVDEEIGRIVPVIEAVADADALISVDTRKAAVAEAALDAGADVLNDVTGLNDPGMRFLAAERDVPVIVMHSIDAPVVPDKEVDYDDVVEDVIAELGERVLLAEKAGIPRENVIVDPGLGFGKTRRENFELLGRLGEFDALGCPVLVGHSHKSMFELTGETAGGAPNGTVAATALAAANGADIVRVHDAAENVAAVRVAAAAADPDGFDAEGGPE</sequence>
<evidence type="ECO:0000256" key="3">
    <source>
        <dbReference type="ARBA" id="ARBA00004763"/>
    </source>
</evidence>
<dbReference type="AlphaFoldDB" id="A0ABD5W5Q2"/>
<dbReference type="PANTHER" id="PTHR20941:SF1">
    <property type="entry name" value="FOLIC ACID SYNTHESIS PROTEIN FOL1"/>
    <property type="match status" value="1"/>
</dbReference>
<evidence type="ECO:0000256" key="4">
    <source>
        <dbReference type="ARBA" id="ARBA00005150"/>
    </source>
</evidence>
<dbReference type="Pfam" id="PF00809">
    <property type="entry name" value="Pterin_bind"/>
    <property type="match status" value="1"/>
</dbReference>
<comment type="catalytic activity">
    <reaction evidence="16">
        <text>(6S)-5,6,7,8-tetrahydrofolyl-(gamma-L-Glu)(n) + L-glutamate + ATP = (6S)-5,6,7,8-tetrahydrofolyl-(gamma-L-Glu)(n+1) + ADP + phosphate + H(+)</text>
        <dbReference type="Rhea" id="RHEA:10580"/>
        <dbReference type="Rhea" id="RHEA-COMP:14738"/>
        <dbReference type="Rhea" id="RHEA-COMP:14740"/>
        <dbReference type="ChEBI" id="CHEBI:15378"/>
        <dbReference type="ChEBI" id="CHEBI:29985"/>
        <dbReference type="ChEBI" id="CHEBI:30616"/>
        <dbReference type="ChEBI" id="CHEBI:43474"/>
        <dbReference type="ChEBI" id="CHEBI:141005"/>
        <dbReference type="ChEBI" id="CHEBI:456216"/>
        <dbReference type="EC" id="6.3.2.17"/>
    </reaction>
</comment>
<evidence type="ECO:0000256" key="1">
    <source>
        <dbReference type="ARBA" id="ARBA00000012"/>
    </source>
</evidence>
<evidence type="ECO:0000256" key="15">
    <source>
        <dbReference type="ARBA" id="ARBA00023268"/>
    </source>
</evidence>
<dbReference type="PROSITE" id="PS00792">
    <property type="entry name" value="DHPS_1"/>
    <property type="match status" value="1"/>
</dbReference>
<evidence type="ECO:0000256" key="16">
    <source>
        <dbReference type="ARBA" id="ARBA00047493"/>
    </source>
</evidence>
<protein>
    <recommendedName>
        <fullName evidence="19">Probable bifunctional folylpolyglutamate synthase/dihydropteroate synthase</fullName>
        <ecNumber evidence="6">2.5.1.15</ecNumber>
        <ecNumber evidence="7">6.3.2.17</ecNumber>
    </recommendedName>
</protein>
<keyword evidence="10" id="KW-0479">Metal-binding</keyword>
<dbReference type="RefSeq" id="WP_284031655.1">
    <property type="nucleotide sequence ID" value="NZ_CP126154.1"/>
</dbReference>
<dbReference type="SUPFAM" id="SSF53623">
    <property type="entry name" value="MurD-like peptide ligases, catalytic domain"/>
    <property type="match status" value="1"/>
</dbReference>